<dbReference type="Gene3D" id="3.40.1350.10">
    <property type="match status" value="1"/>
</dbReference>
<dbReference type="Proteomes" id="UP000006900">
    <property type="component" value="Chromosome"/>
</dbReference>
<reference evidence="2 3" key="1">
    <citation type="journal article" date="2009" name="Nat. Genet.">
        <title>Comparative genomic and phylogeographic analysis of Mycobacterium leprae.</title>
        <authorList>
            <person name="Monot M."/>
            <person name="Honore N."/>
            <person name="Garnier T."/>
            <person name="Zidane N."/>
            <person name="Sherafi D."/>
            <person name="Paniz-Mondolfi A."/>
            <person name="Matsuoka M."/>
            <person name="Taylor G.M."/>
            <person name="Donoghue H.D."/>
            <person name="Bouwman A."/>
            <person name="Mays S."/>
            <person name="Watson C."/>
            <person name="Lockwood D."/>
            <person name="Khamispour A."/>
            <person name="Dowlati Y."/>
            <person name="Jianping S."/>
            <person name="Rea T.H."/>
            <person name="Vera-Cabrera L."/>
            <person name="Stefani M.M."/>
            <person name="Banu S."/>
            <person name="Macdonald M."/>
            <person name="Sapkota B.R."/>
            <person name="Spencer J.S."/>
            <person name="Thomas J."/>
            <person name="Harshman K."/>
            <person name="Singh P."/>
            <person name="Busso P."/>
            <person name="Gattiker A."/>
            <person name="Rougemont J."/>
            <person name="Brennan P.J."/>
            <person name="Cole S.T."/>
        </authorList>
    </citation>
    <scope>NUCLEOTIDE SEQUENCE [LARGE SCALE GENOMIC DNA]</scope>
    <source>
        <strain evidence="3">Br4923</strain>
    </source>
</reference>
<protein>
    <submittedName>
        <fullName evidence="2">Uncharacterized protein</fullName>
    </submittedName>
</protein>
<dbReference type="InterPro" id="IPR011856">
    <property type="entry name" value="tRNA_endonuc-like_dom_sf"/>
</dbReference>
<sequence length="96" mass="11019">MTTHKAMTRVQLEAMGEVFAVDNLTRMGLRGLHCNWRCRYGECDVIASETAHRTVVSRLRSIAATVMEGSRRSAPEQKVRWLRWLAGLWPANQDEF</sequence>
<evidence type="ECO:0000256" key="1">
    <source>
        <dbReference type="ARBA" id="ARBA00006738"/>
    </source>
</evidence>
<dbReference type="KEGG" id="mlb:MLBr01607"/>
<accession>A0A0H3MQU8</accession>
<gene>
    <name evidence="2" type="ordered locus">MLBr01607</name>
</gene>
<dbReference type="AlphaFoldDB" id="A0A0H3MQU8"/>
<dbReference type="SMR" id="A0A0H3MQU8"/>
<comment type="similarity">
    <text evidence="1">Belongs to the UPF0102 family.</text>
</comment>
<dbReference type="EMBL" id="FM211192">
    <property type="protein sequence ID" value="CAR71702.1"/>
    <property type="molecule type" value="Genomic_DNA"/>
</dbReference>
<name>A0A0H3MQU8_MYCLB</name>
<dbReference type="GO" id="GO:0003676">
    <property type="term" value="F:nucleic acid binding"/>
    <property type="evidence" value="ECO:0007669"/>
    <property type="project" value="InterPro"/>
</dbReference>
<organism evidence="2 3">
    <name type="scientific">Mycobacterium leprae (strain Br4923)</name>
    <dbReference type="NCBI Taxonomy" id="561304"/>
    <lineage>
        <taxon>Bacteria</taxon>
        <taxon>Bacillati</taxon>
        <taxon>Actinomycetota</taxon>
        <taxon>Actinomycetes</taxon>
        <taxon>Mycobacteriales</taxon>
        <taxon>Mycobacteriaceae</taxon>
        <taxon>Mycobacterium</taxon>
    </lineage>
</organism>
<evidence type="ECO:0000313" key="3">
    <source>
        <dbReference type="Proteomes" id="UP000006900"/>
    </source>
</evidence>
<dbReference type="Pfam" id="PF02021">
    <property type="entry name" value="UPF0102"/>
    <property type="match status" value="1"/>
</dbReference>
<dbReference type="InterPro" id="IPR003509">
    <property type="entry name" value="UPF0102_YraN-like"/>
</dbReference>
<evidence type="ECO:0000313" key="2">
    <source>
        <dbReference type="EMBL" id="CAR71702.1"/>
    </source>
</evidence>
<dbReference type="HOGENOM" id="CLU_115353_2_3_11"/>
<proteinExistence type="inferred from homology"/>